<feature type="domain" description="Cytochrome c oxidase subunit IV bacterial aa3 type" evidence="2">
    <location>
        <begin position="7"/>
        <end position="38"/>
    </location>
</feature>
<accession>A0A512AF66</accession>
<reference evidence="3 4" key="1">
    <citation type="submission" date="2019-07" db="EMBL/GenBank/DDBJ databases">
        <title>Whole genome shotgun sequence of Novosphingobium sediminis NBRC 106119.</title>
        <authorList>
            <person name="Hosoyama A."/>
            <person name="Uohara A."/>
            <person name="Ohji S."/>
            <person name="Ichikawa N."/>
        </authorList>
    </citation>
    <scope>NUCLEOTIDE SEQUENCE [LARGE SCALE GENOMIC DNA]</scope>
    <source>
        <strain evidence="3 4">NBRC 106119</strain>
    </source>
</reference>
<dbReference type="OrthoDB" id="7428964at2"/>
<dbReference type="Pfam" id="PF07835">
    <property type="entry name" value="COX4_pro_2"/>
    <property type="match status" value="1"/>
</dbReference>
<protein>
    <recommendedName>
        <fullName evidence="2">Cytochrome c oxidase subunit IV bacterial aa3 type domain-containing protein</fullName>
    </recommendedName>
</protein>
<dbReference type="EMBL" id="BJYR01000001">
    <property type="protein sequence ID" value="GEN98337.1"/>
    <property type="molecule type" value="Genomic_DNA"/>
</dbReference>
<keyword evidence="1" id="KW-1133">Transmembrane helix</keyword>
<dbReference type="InterPro" id="IPR036596">
    <property type="entry name" value="Cyt-C_aa3_sf"/>
</dbReference>
<dbReference type="Gene3D" id="1.20.5.160">
    <property type="entry name" value="Bacterial aa3 type cytochrome c oxidase subunit IV"/>
    <property type="match status" value="1"/>
</dbReference>
<evidence type="ECO:0000313" key="4">
    <source>
        <dbReference type="Proteomes" id="UP000321464"/>
    </source>
</evidence>
<dbReference type="AlphaFoldDB" id="A0A512AF66"/>
<dbReference type="InterPro" id="IPR012422">
    <property type="entry name" value="Cyt_c_oxidase_su4_bac-aa3"/>
</dbReference>
<sequence length="44" mass="4588">MGATNNAGNNIKAATATYEGFVGMIKIATPVIALIVLFVMYLIA</sequence>
<dbReference type="RefSeq" id="WP_147157720.1">
    <property type="nucleotide sequence ID" value="NZ_BJYR01000001.1"/>
</dbReference>
<keyword evidence="4" id="KW-1185">Reference proteome</keyword>
<evidence type="ECO:0000313" key="3">
    <source>
        <dbReference type="EMBL" id="GEN98337.1"/>
    </source>
</evidence>
<keyword evidence="1" id="KW-0812">Transmembrane</keyword>
<dbReference type="SUPFAM" id="SSF81469">
    <property type="entry name" value="Bacterial aa3 type cytochrome c oxidase subunit IV"/>
    <property type="match status" value="1"/>
</dbReference>
<organism evidence="3 4">
    <name type="scientific">Novosphingobium sediminis</name>
    <dbReference type="NCBI Taxonomy" id="707214"/>
    <lineage>
        <taxon>Bacteria</taxon>
        <taxon>Pseudomonadati</taxon>
        <taxon>Pseudomonadota</taxon>
        <taxon>Alphaproteobacteria</taxon>
        <taxon>Sphingomonadales</taxon>
        <taxon>Sphingomonadaceae</taxon>
        <taxon>Novosphingobium</taxon>
    </lineage>
</organism>
<evidence type="ECO:0000259" key="2">
    <source>
        <dbReference type="Pfam" id="PF07835"/>
    </source>
</evidence>
<evidence type="ECO:0000256" key="1">
    <source>
        <dbReference type="SAM" id="Phobius"/>
    </source>
</evidence>
<feature type="transmembrane region" description="Helical" evidence="1">
    <location>
        <begin position="20"/>
        <end position="43"/>
    </location>
</feature>
<gene>
    <name evidence="3" type="ORF">NSE01_01700</name>
</gene>
<comment type="caution">
    <text evidence="3">The sequence shown here is derived from an EMBL/GenBank/DDBJ whole genome shotgun (WGS) entry which is preliminary data.</text>
</comment>
<keyword evidence="1" id="KW-0472">Membrane</keyword>
<proteinExistence type="predicted"/>
<name>A0A512AF66_9SPHN</name>
<dbReference type="Proteomes" id="UP000321464">
    <property type="component" value="Unassembled WGS sequence"/>
</dbReference>